<keyword evidence="6" id="KW-0808">Transferase</keyword>
<dbReference type="PROSITE" id="PS51059">
    <property type="entry name" value="PARP_CATALYTIC"/>
    <property type="match status" value="1"/>
</dbReference>
<dbReference type="PANTHER" id="PTHR18934">
    <property type="entry name" value="ATP-DEPENDENT RNA HELICASE"/>
    <property type="match status" value="1"/>
</dbReference>
<dbReference type="GO" id="GO:0004386">
    <property type="term" value="F:helicase activity"/>
    <property type="evidence" value="ECO:0007669"/>
    <property type="project" value="UniProtKB-KW"/>
</dbReference>
<reference evidence="9" key="1">
    <citation type="submission" date="2021-02" db="EMBL/GenBank/DDBJ databases">
        <authorList>
            <person name="Nowell W R."/>
        </authorList>
    </citation>
    <scope>NUCLEOTIDE SEQUENCE</scope>
</reference>
<dbReference type="GO" id="GO:0003950">
    <property type="term" value="F:NAD+ poly-ADP-ribosyltransferase activity"/>
    <property type="evidence" value="ECO:0007669"/>
    <property type="project" value="UniProtKB-UniRule"/>
</dbReference>
<evidence type="ECO:0000256" key="5">
    <source>
        <dbReference type="ARBA" id="ARBA00038040"/>
    </source>
</evidence>
<evidence type="ECO:0000313" key="10">
    <source>
        <dbReference type="Proteomes" id="UP000663889"/>
    </source>
</evidence>
<proteinExistence type="inferred from homology"/>
<name>A0A815SVG8_9BILA</name>
<keyword evidence="1" id="KW-0547">Nucleotide-binding</keyword>
<sequence>MKSIVLFIDEIHERSINIDLCLALIARMLTFKKELISKIKVIISSTTLDTSVERLFSSIPHIKLYHFNIPTIGPIYALAKFYRPNENVLDIVQELYKKRQRHDQILCFVNSVSEVNQCCRLLTEISGGTILAYPLIQSQQASTQKSFIEHGSVFFSTTVAETSLTFPSLKYVIDMGMINIPVYDYQSKKTTLKEVRAAESTIKQRLGRLGRTKSGEYYALYDFDPKDKPFPIPQICQSDLVNIEYSLRKSHLQNGLNDLKQFLPDKPTQELIDSTIQELRLLNVLESEPSNELTVYGKILAMLPDFDSIQMSKCVLAALEKYGCGDDLIRLASILSVLETTTIFQKLPQYLKSPDGDFMTLLNVMDEVLLIKQSVSVKQFDLDRICQAKGLTNIKYIIEEALRRYANLEKLFSHSSEFREKARLASGQWELIAKSLLAGYYENIFVSMKELHDRIHQFVRYNDKNDIAVLDLQSTLIRPKSQSPVSLIIAREVCYSSANRSKAILSFVGEIKPEWMNHTIERQIYLDHDEENRLNANNRYLNDEAKFSNKLNMLLSNHMVSLKGPADVVLNAELHLRQELISEYTFNLENKNPPNTASYINLSRNFESVMKMTRIFHPLIWRWKNQKQVEITVDSDTATKTCKITVNGIYSDIKKVKDEFNSFVGWLQNCAVIRHPNAGVPPRNLRPQMRRNCRDIEKRISCITDSKRTSIDLYNSVKGPKATRETRMEVVAWIAVCKFDCRLEGGFVRDWVVGNYRARSNDNPSSWLQYYVNKNGQQLPSMVKEVVPADLDCHLPTHVYFDIDKFQDELLKFDIKCKVFREDWRYVISIDEDARTGPFVMDLIEPHIALTHDRIDFDVNNLFLEKDYTNDLGMRVDIQRKPYFIELEMIVDHIKNKCFQVLRPVDWVVKERIDQMINIRSWVQIGEALSVIPDPHPYNHVLLVPLPSSANLYQHLISLMGIISNALQIISIEEIKNPSLEDTYEAMKIVIAKQCAAYNPNEQLLFHGTHGAGIEGITEYGFDDRYYNPNGAWGRGAYFADDPRKAHNYTAPDAINQTRVMFFNKVLLGNQSVQNAWNNSLVSAPKGYHSVQGTLSIFTEYVIYRYGQALPYLKITYKV</sequence>
<dbReference type="GO" id="GO:0005524">
    <property type="term" value="F:ATP binding"/>
    <property type="evidence" value="ECO:0007669"/>
    <property type="project" value="UniProtKB-KW"/>
</dbReference>
<dbReference type="Gene3D" id="3.40.50.300">
    <property type="entry name" value="P-loop containing nucleotide triphosphate hydrolases"/>
    <property type="match status" value="2"/>
</dbReference>
<organism evidence="9 10">
    <name type="scientific">Rotaria sordida</name>
    <dbReference type="NCBI Taxonomy" id="392033"/>
    <lineage>
        <taxon>Eukaryota</taxon>
        <taxon>Metazoa</taxon>
        <taxon>Spiralia</taxon>
        <taxon>Gnathifera</taxon>
        <taxon>Rotifera</taxon>
        <taxon>Eurotatoria</taxon>
        <taxon>Bdelloidea</taxon>
        <taxon>Philodinida</taxon>
        <taxon>Philodinidae</taxon>
        <taxon>Rotaria</taxon>
    </lineage>
</organism>
<evidence type="ECO:0000256" key="6">
    <source>
        <dbReference type="RuleBase" id="RU362114"/>
    </source>
</evidence>
<evidence type="ECO:0000256" key="4">
    <source>
        <dbReference type="ARBA" id="ARBA00022840"/>
    </source>
</evidence>
<dbReference type="EC" id="2.4.2.-" evidence="6"/>
<keyword evidence="6" id="KW-0520">NAD</keyword>
<evidence type="ECO:0000259" key="7">
    <source>
        <dbReference type="PROSITE" id="PS51059"/>
    </source>
</evidence>
<dbReference type="Pfam" id="PF00644">
    <property type="entry name" value="PARP"/>
    <property type="match status" value="1"/>
</dbReference>
<feature type="domain" description="Helicase C-terminal" evidence="8">
    <location>
        <begin position="90"/>
        <end position="251"/>
    </location>
</feature>
<dbReference type="Pfam" id="PF00271">
    <property type="entry name" value="Helicase_C"/>
    <property type="match status" value="1"/>
</dbReference>
<feature type="domain" description="PARP catalytic" evidence="7">
    <location>
        <begin position="932"/>
        <end position="1119"/>
    </location>
</feature>
<gene>
    <name evidence="9" type="ORF">SEV965_LOCUS35791</name>
</gene>
<dbReference type="SMART" id="SM00490">
    <property type="entry name" value="HELICc"/>
    <property type="match status" value="1"/>
</dbReference>
<evidence type="ECO:0000313" key="9">
    <source>
        <dbReference type="EMBL" id="CAF1495351.1"/>
    </source>
</evidence>
<dbReference type="Gene3D" id="3.90.228.10">
    <property type="match status" value="1"/>
</dbReference>
<accession>A0A815SVG8</accession>
<dbReference type="GO" id="GO:0003723">
    <property type="term" value="F:RNA binding"/>
    <property type="evidence" value="ECO:0007669"/>
    <property type="project" value="TreeGrafter"/>
</dbReference>
<evidence type="ECO:0000256" key="2">
    <source>
        <dbReference type="ARBA" id="ARBA00022801"/>
    </source>
</evidence>
<dbReference type="SUPFAM" id="SSF56399">
    <property type="entry name" value="ADP-ribosylation"/>
    <property type="match status" value="1"/>
</dbReference>
<dbReference type="AlphaFoldDB" id="A0A815SVG8"/>
<comment type="similarity">
    <text evidence="5">Belongs to the DEAD box helicase family. DEAH subfamily. PRP16 sub-subfamily.</text>
</comment>
<dbReference type="EMBL" id="CAJNOU010006044">
    <property type="protein sequence ID" value="CAF1495351.1"/>
    <property type="molecule type" value="Genomic_DNA"/>
</dbReference>
<dbReference type="Proteomes" id="UP000663889">
    <property type="component" value="Unassembled WGS sequence"/>
</dbReference>
<dbReference type="Gene3D" id="1.20.120.1080">
    <property type="match status" value="1"/>
</dbReference>
<keyword evidence="3" id="KW-0347">Helicase</keyword>
<dbReference type="InterPro" id="IPR012317">
    <property type="entry name" value="Poly(ADP-ribose)pol_cat_dom"/>
</dbReference>
<keyword evidence="6" id="KW-0328">Glycosyltransferase</keyword>
<keyword evidence="4" id="KW-0067">ATP-binding</keyword>
<dbReference type="PROSITE" id="PS51194">
    <property type="entry name" value="HELICASE_CTER"/>
    <property type="match status" value="1"/>
</dbReference>
<keyword evidence="2" id="KW-0378">Hydrolase</keyword>
<dbReference type="InterPro" id="IPR001650">
    <property type="entry name" value="Helicase_C-like"/>
</dbReference>
<protein>
    <recommendedName>
        <fullName evidence="6">Poly [ADP-ribose] polymerase</fullName>
        <shortName evidence="6">PARP</shortName>
        <ecNumber evidence="6">2.4.2.-</ecNumber>
    </recommendedName>
</protein>
<dbReference type="InterPro" id="IPR027417">
    <property type="entry name" value="P-loop_NTPase"/>
</dbReference>
<dbReference type="PANTHER" id="PTHR18934:SF91">
    <property type="entry name" value="PRE-MRNA-SPLICING FACTOR ATP-DEPENDENT RNA HELICASE PRP16"/>
    <property type="match status" value="1"/>
</dbReference>
<dbReference type="SUPFAM" id="SSF52540">
    <property type="entry name" value="P-loop containing nucleoside triphosphate hydrolases"/>
    <property type="match status" value="1"/>
</dbReference>
<comment type="caution">
    <text evidence="9">The sequence shown here is derived from an EMBL/GenBank/DDBJ whole genome shotgun (WGS) entry which is preliminary data.</text>
</comment>
<dbReference type="SMART" id="SM00847">
    <property type="entry name" value="HA2"/>
    <property type="match status" value="1"/>
</dbReference>
<dbReference type="InterPro" id="IPR007502">
    <property type="entry name" value="Helicase-assoc_dom"/>
</dbReference>
<evidence type="ECO:0000256" key="1">
    <source>
        <dbReference type="ARBA" id="ARBA00022741"/>
    </source>
</evidence>
<evidence type="ECO:0000256" key="3">
    <source>
        <dbReference type="ARBA" id="ARBA00022806"/>
    </source>
</evidence>
<evidence type="ECO:0000259" key="8">
    <source>
        <dbReference type="PROSITE" id="PS51194"/>
    </source>
</evidence>
<dbReference type="GO" id="GO:0016787">
    <property type="term" value="F:hydrolase activity"/>
    <property type="evidence" value="ECO:0007669"/>
    <property type="project" value="UniProtKB-KW"/>
</dbReference>